<accession>A0A1N6JFI7</accession>
<dbReference type="Proteomes" id="UP000184693">
    <property type="component" value="Unassembled WGS sequence"/>
</dbReference>
<dbReference type="AlphaFoldDB" id="A0A1N6JFI7"/>
<dbReference type="EMBL" id="FSRM01000002">
    <property type="protein sequence ID" value="SIO42961.1"/>
    <property type="molecule type" value="Genomic_DNA"/>
</dbReference>
<protein>
    <submittedName>
        <fullName evidence="1">Uncharacterized protein</fullName>
    </submittedName>
</protein>
<name>A0A1N6JFI7_9BURK</name>
<sequence length="31" mass="3507">MPVKDVFHPLRKTMLSVTSNGGMKTCWGTRK</sequence>
<organism evidence="1 2">
    <name type="scientific">Paraburkholderia phenazinium</name>
    <dbReference type="NCBI Taxonomy" id="60549"/>
    <lineage>
        <taxon>Bacteria</taxon>
        <taxon>Pseudomonadati</taxon>
        <taxon>Pseudomonadota</taxon>
        <taxon>Betaproteobacteria</taxon>
        <taxon>Burkholderiales</taxon>
        <taxon>Burkholderiaceae</taxon>
        <taxon>Paraburkholderia</taxon>
    </lineage>
</organism>
<gene>
    <name evidence="1" type="ORF">SAMN05444168_4332</name>
</gene>
<reference evidence="1 2" key="1">
    <citation type="submission" date="2016-11" db="EMBL/GenBank/DDBJ databases">
        <authorList>
            <person name="Jaros S."/>
            <person name="Januszkiewicz K."/>
            <person name="Wedrychowicz H."/>
        </authorList>
    </citation>
    <scope>NUCLEOTIDE SEQUENCE [LARGE SCALE GENOMIC DNA]</scope>
    <source>
        <strain evidence="1 2">GAS86</strain>
    </source>
</reference>
<evidence type="ECO:0000313" key="2">
    <source>
        <dbReference type="Proteomes" id="UP000184693"/>
    </source>
</evidence>
<proteinExistence type="predicted"/>
<evidence type="ECO:0000313" key="1">
    <source>
        <dbReference type="EMBL" id="SIO42961.1"/>
    </source>
</evidence>